<gene>
    <name evidence="2" type="ORF">vir335_00028</name>
</gene>
<proteinExistence type="predicted"/>
<feature type="region of interest" description="Disordered" evidence="1">
    <location>
        <begin position="1"/>
        <end position="21"/>
    </location>
</feature>
<evidence type="ECO:0000313" key="2">
    <source>
        <dbReference type="EMBL" id="DBA35584.1"/>
    </source>
</evidence>
<evidence type="ECO:0000256" key="1">
    <source>
        <dbReference type="SAM" id="MobiDB-lite"/>
    </source>
</evidence>
<sequence length="196" mass="21815">MTGPGSGRMQSSQTSKPLSAGDAMTYDNILNALKTQPKLSPSQEIENYSAFSDLQKQGVYLPELMKKLQEFDSMKARLDELERSKPAIDATVFATMESAVSDDPDVVKAKTRVADEKARVVLELCMKDSAFREAYESYKATVNRVYVESKEKGADASQHLRRAHRVASANPFPISFKKLIPHKSGEELICHLTKDI</sequence>
<dbReference type="RefSeq" id="YP_013605488.1">
    <property type="nucleotide sequence ID" value="NC_134205.1"/>
</dbReference>
<keyword evidence="3" id="KW-1185">Reference proteome</keyword>
<dbReference type="EMBL" id="BK063680">
    <property type="protein sequence ID" value="DBA35584.1"/>
    <property type="molecule type" value="Genomic_DNA"/>
</dbReference>
<name>A0AA86YFG6_9CAUD</name>
<dbReference type="GeneID" id="301841423"/>
<protein>
    <submittedName>
        <fullName evidence="2">Uncharacterized protein</fullName>
    </submittedName>
</protein>
<evidence type="ECO:0000313" key="3">
    <source>
        <dbReference type="Proteomes" id="UP001302000"/>
    </source>
</evidence>
<feature type="compositionally biased region" description="Polar residues" evidence="1">
    <location>
        <begin position="8"/>
        <end position="17"/>
    </location>
</feature>
<accession>A0AA86YFG6</accession>
<reference evidence="2 3" key="1">
    <citation type="journal article" date="2023" name="Nat. Microbiol.">
        <title>A compendium of viruses from methanogenic archaea reveals their diversity and adaptations to the gut environment.</title>
        <authorList>
            <person name="Medvedeva S."/>
            <person name="Borrel G."/>
            <person name="Krupovic M."/>
            <person name="Gribaldo S."/>
        </authorList>
    </citation>
    <scope>NUCLEOTIDE SEQUENCE [LARGE SCALE GENOMIC DNA]</scope>
</reference>
<dbReference type="Proteomes" id="UP001302000">
    <property type="component" value="Segment"/>
</dbReference>
<organism evidence="2 3">
    <name type="scientific">Caudoviricetes sp. vir335</name>
    <dbReference type="NCBI Taxonomy" id="3068357"/>
    <lineage>
        <taxon>Viruses</taxon>
        <taxon>Duplodnaviria</taxon>
        <taxon>Heunggongvirae</taxon>
        <taxon>Uroviricota</taxon>
        <taxon>Caudoviricetes</taxon>
    </lineage>
</organism>